<reference evidence="2 3" key="1">
    <citation type="submission" date="2017-11" db="EMBL/GenBank/DDBJ databases">
        <title>De-novo sequencing of pomegranate (Punica granatum L.) genome.</title>
        <authorList>
            <person name="Akparov Z."/>
            <person name="Amiraslanov A."/>
            <person name="Hajiyeva S."/>
            <person name="Abbasov M."/>
            <person name="Kaur K."/>
            <person name="Hamwieh A."/>
            <person name="Solovyev V."/>
            <person name="Salamov A."/>
            <person name="Braich B."/>
            <person name="Kosarev P."/>
            <person name="Mahmoud A."/>
            <person name="Hajiyev E."/>
            <person name="Babayeva S."/>
            <person name="Izzatullayeva V."/>
            <person name="Mammadov A."/>
            <person name="Mammadov A."/>
            <person name="Sharifova S."/>
            <person name="Ojaghi J."/>
            <person name="Eynullazada K."/>
            <person name="Bayramov B."/>
            <person name="Abdulazimova A."/>
            <person name="Shahmuradov I."/>
        </authorList>
    </citation>
    <scope>NUCLEOTIDE SEQUENCE [LARGE SCALE GENOMIC DNA]</scope>
    <source>
        <strain evidence="3">cv. AG2017</strain>
        <tissue evidence="2">Leaf</tissue>
    </source>
</reference>
<feature type="compositionally biased region" description="Basic and acidic residues" evidence="1">
    <location>
        <begin position="1"/>
        <end position="11"/>
    </location>
</feature>
<gene>
    <name evidence="2" type="ORF">CRG98_028719</name>
</gene>
<dbReference type="AlphaFoldDB" id="A0A2I0J3T5"/>
<accession>A0A2I0J3T5</accession>
<proteinExistence type="predicted"/>
<sequence>MDRVGSDRPPEGETAWKSAGPDWSVLGRACEEREMGRGPLAGGQSGSPGTAAAALWVAVLAPGRRSEGRNGRRDKLETDNFAPLEPMDQNWVLIDLVDWFGPHAILVSVNDDKSSSSNQLQKGRSG</sequence>
<evidence type="ECO:0000256" key="1">
    <source>
        <dbReference type="SAM" id="MobiDB-lite"/>
    </source>
</evidence>
<comment type="caution">
    <text evidence="2">The sequence shown here is derived from an EMBL/GenBank/DDBJ whole genome shotgun (WGS) entry which is preliminary data.</text>
</comment>
<dbReference type="Proteomes" id="UP000233551">
    <property type="component" value="Unassembled WGS sequence"/>
</dbReference>
<dbReference type="EMBL" id="PGOL01002074">
    <property type="protein sequence ID" value="PKI50891.1"/>
    <property type="molecule type" value="Genomic_DNA"/>
</dbReference>
<evidence type="ECO:0000313" key="2">
    <source>
        <dbReference type="EMBL" id="PKI50891.1"/>
    </source>
</evidence>
<organism evidence="2 3">
    <name type="scientific">Punica granatum</name>
    <name type="common">Pomegranate</name>
    <dbReference type="NCBI Taxonomy" id="22663"/>
    <lineage>
        <taxon>Eukaryota</taxon>
        <taxon>Viridiplantae</taxon>
        <taxon>Streptophyta</taxon>
        <taxon>Embryophyta</taxon>
        <taxon>Tracheophyta</taxon>
        <taxon>Spermatophyta</taxon>
        <taxon>Magnoliopsida</taxon>
        <taxon>eudicotyledons</taxon>
        <taxon>Gunneridae</taxon>
        <taxon>Pentapetalae</taxon>
        <taxon>rosids</taxon>
        <taxon>malvids</taxon>
        <taxon>Myrtales</taxon>
        <taxon>Lythraceae</taxon>
        <taxon>Punica</taxon>
    </lineage>
</organism>
<evidence type="ECO:0000313" key="3">
    <source>
        <dbReference type="Proteomes" id="UP000233551"/>
    </source>
</evidence>
<keyword evidence="3" id="KW-1185">Reference proteome</keyword>
<protein>
    <submittedName>
        <fullName evidence="2">Uncharacterized protein</fullName>
    </submittedName>
</protein>
<feature type="region of interest" description="Disordered" evidence="1">
    <location>
        <begin position="1"/>
        <end position="23"/>
    </location>
</feature>
<name>A0A2I0J3T5_PUNGR</name>